<sequence>MLLYIHKYLQALHTSFAPALYLWGRRRCSGNVCFLVESILL</sequence>
<reference evidence="1" key="2">
    <citation type="journal article" date="2015" name="Data Brief">
        <title>Shoot transcriptome of the giant reed, Arundo donax.</title>
        <authorList>
            <person name="Barrero R.A."/>
            <person name="Guerrero F.D."/>
            <person name="Moolhuijzen P."/>
            <person name="Goolsby J.A."/>
            <person name="Tidwell J."/>
            <person name="Bellgard S.E."/>
            <person name="Bellgard M.I."/>
        </authorList>
    </citation>
    <scope>NUCLEOTIDE SEQUENCE</scope>
    <source>
        <tissue evidence="1">Shoot tissue taken approximately 20 cm above the soil surface</tissue>
    </source>
</reference>
<dbReference type="EMBL" id="GBRH01276828">
    <property type="protein sequence ID" value="JAD21067.1"/>
    <property type="molecule type" value="Transcribed_RNA"/>
</dbReference>
<dbReference type="AlphaFoldDB" id="A0A0A8YC83"/>
<accession>A0A0A8YC83</accession>
<reference evidence="1" key="1">
    <citation type="submission" date="2014-09" db="EMBL/GenBank/DDBJ databases">
        <authorList>
            <person name="Magalhaes I.L.F."/>
            <person name="Oliveira U."/>
            <person name="Santos F.R."/>
            <person name="Vidigal T.H.D.A."/>
            <person name="Brescovit A.D."/>
            <person name="Santos A.J."/>
        </authorList>
    </citation>
    <scope>NUCLEOTIDE SEQUENCE</scope>
    <source>
        <tissue evidence="1">Shoot tissue taken approximately 20 cm above the soil surface</tissue>
    </source>
</reference>
<name>A0A0A8YC83_ARUDO</name>
<evidence type="ECO:0000313" key="1">
    <source>
        <dbReference type="EMBL" id="JAD21067.1"/>
    </source>
</evidence>
<proteinExistence type="predicted"/>
<organism evidence="1">
    <name type="scientific">Arundo donax</name>
    <name type="common">Giant reed</name>
    <name type="synonym">Donax arundinaceus</name>
    <dbReference type="NCBI Taxonomy" id="35708"/>
    <lineage>
        <taxon>Eukaryota</taxon>
        <taxon>Viridiplantae</taxon>
        <taxon>Streptophyta</taxon>
        <taxon>Embryophyta</taxon>
        <taxon>Tracheophyta</taxon>
        <taxon>Spermatophyta</taxon>
        <taxon>Magnoliopsida</taxon>
        <taxon>Liliopsida</taxon>
        <taxon>Poales</taxon>
        <taxon>Poaceae</taxon>
        <taxon>PACMAD clade</taxon>
        <taxon>Arundinoideae</taxon>
        <taxon>Arundineae</taxon>
        <taxon>Arundo</taxon>
    </lineage>
</organism>
<protein>
    <submittedName>
        <fullName evidence="1">Uncharacterized protein</fullName>
    </submittedName>
</protein>